<dbReference type="VEuPathDB" id="VectorBase:LOC119165089"/>
<reference evidence="4" key="2">
    <citation type="submission" date="2021-09" db="EMBL/GenBank/DDBJ databases">
        <authorList>
            <person name="Jia N."/>
            <person name="Wang J."/>
            <person name="Shi W."/>
            <person name="Du L."/>
            <person name="Sun Y."/>
            <person name="Zhan W."/>
            <person name="Jiang J."/>
            <person name="Wang Q."/>
            <person name="Zhang B."/>
            <person name="Ji P."/>
            <person name="Sakyi L.B."/>
            <person name="Cui X."/>
            <person name="Yuan T."/>
            <person name="Jiang B."/>
            <person name="Yang W."/>
            <person name="Lam T.T.-Y."/>
            <person name="Chang Q."/>
            <person name="Ding S."/>
            <person name="Wang X."/>
            <person name="Zhu J."/>
            <person name="Ruan X."/>
            <person name="Zhao L."/>
            <person name="Wei J."/>
            <person name="Que T."/>
            <person name="Du C."/>
            <person name="Cheng J."/>
            <person name="Dai P."/>
            <person name="Han X."/>
            <person name="Huang E."/>
            <person name="Gao Y."/>
            <person name="Liu J."/>
            <person name="Shao H."/>
            <person name="Ye R."/>
            <person name="Li L."/>
            <person name="Wei W."/>
            <person name="Wang X."/>
            <person name="Wang C."/>
            <person name="Huo Q."/>
            <person name="Li W."/>
            <person name="Guo W."/>
            <person name="Chen H."/>
            <person name="Chen S."/>
            <person name="Zhou L."/>
            <person name="Zhou L."/>
            <person name="Ni X."/>
            <person name="Tian J."/>
            <person name="Zhou Y."/>
            <person name="Sheng Y."/>
            <person name="Liu T."/>
            <person name="Pan Y."/>
            <person name="Xia L."/>
            <person name="Li J."/>
            <person name="Zhao F."/>
            <person name="Cao W."/>
        </authorList>
    </citation>
    <scope>NUCLEOTIDE SEQUENCE</scope>
    <source>
        <strain evidence="4">Rmic-2018</strain>
        <tissue evidence="4">Larvae</tissue>
    </source>
</reference>
<dbReference type="EMBL" id="JABSTU010004070">
    <property type="protein sequence ID" value="KAH7964273.1"/>
    <property type="molecule type" value="Genomic_DNA"/>
</dbReference>
<dbReference type="Proteomes" id="UP000821866">
    <property type="component" value="Unassembled WGS sequence"/>
</dbReference>
<feature type="compositionally biased region" description="Pro residues" evidence="2">
    <location>
        <begin position="517"/>
        <end position="527"/>
    </location>
</feature>
<proteinExistence type="predicted"/>
<keyword evidence="1" id="KW-0479">Metal-binding</keyword>
<feature type="region of interest" description="Disordered" evidence="2">
    <location>
        <begin position="640"/>
        <end position="664"/>
    </location>
</feature>
<keyword evidence="1" id="KW-0862">Zinc</keyword>
<keyword evidence="5" id="KW-1185">Reference proteome</keyword>
<evidence type="ECO:0000313" key="4">
    <source>
        <dbReference type="EMBL" id="KAH7964273.1"/>
    </source>
</evidence>
<evidence type="ECO:0000256" key="2">
    <source>
        <dbReference type="SAM" id="MobiDB-lite"/>
    </source>
</evidence>
<evidence type="ECO:0000313" key="5">
    <source>
        <dbReference type="Proteomes" id="UP000821866"/>
    </source>
</evidence>
<feature type="region of interest" description="Disordered" evidence="2">
    <location>
        <begin position="430"/>
        <end position="493"/>
    </location>
</feature>
<evidence type="ECO:0000259" key="3">
    <source>
        <dbReference type="PROSITE" id="PS50158"/>
    </source>
</evidence>
<dbReference type="SUPFAM" id="SSF57756">
    <property type="entry name" value="Retrovirus zinc finger-like domains"/>
    <property type="match status" value="1"/>
</dbReference>
<dbReference type="VEuPathDB" id="VectorBase:LOC119167812"/>
<feature type="region of interest" description="Disordered" evidence="2">
    <location>
        <begin position="156"/>
        <end position="200"/>
    </location>
</feature>
<accession>A0A9J6D043</accession>
<dbReference type="Gene3D" id="4.10.60.10">
    <property type="entry name" value="Zinc finger, CCHC-type"/>
    <property type="match status" value="1"/>
</dbReference>
<evidence type="ECO:0000256" key="1">
    <source>
        <dbReference type="PROSITE-ProRule" id="PRU00047"/>
    </source>
</evidence>
<comment type="caution">
    <text evidence="4">The sequence shown here is derived from an EMBL/GenBank/DDBJ whole genome shotgun (WGS) entry which is preliminary data.</text>
</comment>
<feature type="domain" description="CCHC-type" evidence="3">
    <location>
        <begin position="364"/>
        <end position="378"/>
    </location>
</feature>
<feature type="compositionally biased region" description="Basic and acidic residues" evidence="2">
    <location>
        <begin position="459"/>
        <end position="469"/>
    </location>
</feature>
<dbReference type="GO" id="GO:0008270">
    <property type="term" value="F:zinc ion binding"/>
    <property type="evidence" value="ECO:0007669"/>
    <property type="project" value="UniProtKB-KW"/>
</dbReference>
<feature type="region of interest" description="Disordered" evidence="2">
    <location>
        <begin position="510"/>
        <end position="558"/>
    </location>
</feature>
<dbReference type="InterPro" id="IPR036875">
    <property type="entry name" value="Znf_CCHC_sf"/>
</dbReference>
<dbReference type="AlphaFoldDB" id="A0A9J6D043"/>
<feature type="compositionally biased region" description="Pro residues" evidence="2">
    <location>
        <begin position="176"/>
        <end position="186"/>
    </location>
</feature>
<feature type="region of interest" description="Disordered" evidence="2">
    <location>
        <begin position="1"/>
        <end position="44"/>
    </location>
</feature>
<dbReference type="PROSITE" id="PS50158">
    <property type="entry name" value="ZF_CCHC"/>
    <property type="match status" value="1"/>
</dbReference>
<keyword evidence="1" id="KW-0863">Zinc-finger</keyword>
<dbReference type="InterPro" id="IPR001878">
    <property type="entry name" value="Znf_CCHC"/>
</dbReference>
<organism evidence="4 5">
    <name type="scientific">Rhipicephalus microplus</name>
    <name type="common">Cattle tick</name>
    <name type="synonym">Boophilus microplus</name>
    <dbReference type="NCBI Taxonomy" id="6941"/>
    <lineage>
        <taxon>Eukaryota</taxon>
        <taxon>Metazoa</taxon>
        <taxon>Ecdysozoa</taxon>
        <taxon>Arthropoda</taxon>
        <taxon>Chelicerata</taxon>
        <taxon>Arachnida</taxon>
        <taxon>Acari</taxon>
        <taxon>Parasitiformes</taxon>
        <taxon>Ixodida</taxon>
        <taxon>Ixodoidea</taxon>
        <taxon>Ixodidae</taxon>
        <taxon>Rhipicephalinae</taxon>
        <taxon>Rhipicephalus</taxon>
        <taxon>Boophilus</taxon>
    </lineage>
</organism>
<protein>
    <recommendedName>
        <fullName evidence="3">CCHC-type domain-containing protein</fullName>
    </recommendedName>
</protein>
<feature type="compositionally biased region" description="Polar residues" evidence="2">
    <location>
        <begin position="1"/>
        <end position="22"/>
    </location>
</feature>
<name>A0A9J6D043_RHIMP</name>
<gene>
    <name evidence="4" type="ORF">HPB51_027496</name>
</gene>
<reference evidence="4" key="1">
    <citation type="journal article" date="2020" name="Cell">
        <title>Large-Scale Comparative Analyses of Tick Genomes Elucidate Their Genetic Diversity and Vector Capacities.</title>
        <authorList>
            <consortium name="Tick Genome and Microbiome Consortium (TIGMIC)"/>
            <person name="Jia N."/>
            <person name="Wang J."/>
            <person name="Shi W."/>
            <person name="Du L."/>
            <person name="Sun Y."/>
            <person name="Zhan W."/>
            <person name="Jiang J.F."/>
            <person name="Wang Q."/>
            <person name="Zhang B."/>
            <person name="Ji P."/>
            <person name="Bell-Sakyi L."/>
            <person name="Cui X.M."/>
            <person name="Yuan T.T."/>
            <person name="Jiang B.G."/>
            <person name="Yang W.F."/>
            <person name="Lam T.T."/>
            <person name="Chang Q.C."/>
            <person name="Ding S.J."/>
            <person name="Wang X.J."/>
            <person name="Zhu J.G."/>
            <person name="Ruan X.D."/>
            <person name="Zhao L."/>
            <person name="Wei J.T."/>
            <person name="Ye R.Z."/>
            <person name="Que T.C."/>
            <person name="Du C.H."/>
            <person name="Zhou Y.H."/>
            <person name="Cheng J.X."/>
            <person name="Dai P.F."/>
            <person name="Guo W.B."/>
            <person name="Han X.H."/>
            <person name="Huang E.J."/>
            <person name="Li L.F."/>
            <person name="Wei W."/>
            <person name="Gao Y.C."/>
            <person name="Liu J.Z."/>
            <person name="Shao H.Z."/>
            <person name="Wang X."/>
            <person name="Wang C.C."/>
            <person name="Yang T.C."/>
            <person name="Huo Q.B."/>
            <person name="Li W."/>
            <person name="Chen H.Y."/>
            <person name="Chen S.E."/>
            <person name="Zhou L.G."/>
            <person name="Ni X.B."/>
            <person name="Tian J.H."/>
            <person name="Sheng Y."/>
            <person name="Liu T."/>
            <person name="Pan Y.S."/>
            <person name="Xia L.Y."/>
            <person name="Li J."/>
            <person name="Zhao F."/>
            <person name="Cao W.C."/>
        </authorList>
    </citation>
    <scope>NUCLEOTIDE SEQUENCE</scope>
    <source>
        <strain evidence="4">Rmic-2018</strain>
    </source>
</reference>
<sequence>MSTSTPEGSSSVPVAPEGSSSAPVEPDAPGEQPTPVVSSVPPQEGGTVPLTVPFWEPLRADALHMRSCLNFHQSPIFRPDLLDFPRFAFGMAYARPRLRVVTARLAMEYRVDGTDIDATELGNGEWETVLRLRNKYRPATADNCLQRPASLIGQLEISGSDGRRTVGESQDGTPTPSRPSPPPAPPRHLRRAPLPQLPRGDFKVVVRPRGGLDVTKQTPRTLLTAISSTTAVSLQEALTKDQLRLHPTNNTFTLSTPVEARARAYAELTSISLGASRTDVTAYLAPPDDAVRCIIHMAYNDEPHREILEGLVPYSADLPIIDARPFGKKRSLLITLATGPLPKAIRFWAGIHTCFPHRPKVEACYNCRRIGHRQDVCPAPASGRCHNCGDQHVPTEPPTCPPKCIVCWDGHHTGNVECKYRYARRPPHTTQLAAGHQSRSQEKKQPAPQKPSRNASRSASRDRSLKPKQDLTWADRAQKSPPAPVQQTPNHNNDGEIRALREEVSRLKAITQRSLTPPTPSLIPSPPTTQTHANIPPHPPPSKKQRTDPPTPTSGSIDINAKLKNLSDQFDMKLQELESRIESKFNALISDITTKLEARIEQCMETILQRMVCLLETRLTQLPPLATPFPLTEQRAATDPHTSINESLTPLIHPPTLHYGSAGQ</sequence>
<dbReference type="GO" id="GO:0003676">
    <property type="term" value="F:nucleic acid binding"/>
    <property type="evidence" value="ECO:0007669"/>
    <property type="project" value="InterPro"/>
</dbReference>